<dbReference type="GO" id="GO:0005634">
    <property type="term" value="C:nucleus"/>
    <property type="evidence" value="ECO:0007669"/>
    <property type="project" value="UniProtKB-SubCell"/>
</dbReference>
<dbReference type="InterPro" id="IPR014014">
    <property type="entry name" value="RNA_helicase_DEAD_Q_motif"/>
</dbReference>
<dbReference type="SUPFAM" id="SSF52540">
    <property type="entry name" value="P-loop containing nucleoside triphosphate hydrolases"/>
    <property type="match status" value="1"/>
</dbReference>
<dbReference type="GO" id="GO:0005524">
    <property type="term" value="F:ATP binding"/>
    <property type="evidence" value="ECO:0007669"/>
    <property type="project" value="UniProtKB-KW"/>
</dbReference>
<sequence length="430" mass="49150">MADEADLFDYEDCEHDRQEQLTVTVNTLADGHQQKEVKGSYASIHSSGFRDFLLKPELLRAIVDCGFEHPSEVQHECVPQAVLGTDILCQAKSGMGKTAVFVLATLHQINKIDDVVSVLVICHTRELAFQISKEYERFSKYMPSIKVGIFVGGLSIDVDKKSIQTNCPHVVVGTPGRILALLRSNVLNLSHIKHFILDECDKMLENMRSDVQQIFLRTPRHGKQVMMFSATLSKEIRPVCKRFMQNPLEMYVDNESKLTLHGLSQHYLKLNDHDKTRQLLGLLDILEFNQVVIFVRTIQRCMALVKLLADENFPAIAIHRGMMQKDRLDRYQMFKDFNKRILVATDLFARGMDVERVNIVFNYDMPDNSDTYLHRVARAGRFGTKGLALSFIADENDVNILNSVQDRFDILITVLPHEMDKLTYIESSET</sequence>
<dbReference type="CDD" id="cd18787">
    <property type="entry name" value="SF2_C_DEAD"/>
    <property type="match status" value="1"/>
</dbReference>
<dbReference type="InterPro" id="IPR001650">
    <property type="entry name" value="Helicase_C-like"/>
</dbReference>
<comment type="similarity">
    <text evidence="8">Belongs to the DEAD box helicase family. DECD subfamily.</text>
</comment>
<proteinExistence type="inferred from homology"/>
<keyword evidence="4" id="KW-0378">Hydrolase</keyword>
<protein>
    <recommendedName>
        <fullName evidence="2">RNA helicase</fullName>
        <ecNumber evidence="2">3.6.4.13</ecNumber>
    </recommendedName>
</protein>
<dbReference type="AlphaFoldDB" id="T1JCL2"/>
<keyword evidence="5" id="KW-0347">Helicase</keyword>
<keyword evidence="3" id="KW-0547">Nucleotide-binding</keyword>
<evidence type="ECO:0000256" key="6">
    <source>
        <dbReference type="ARBA" id="ARBA00022840"/>
    </source>
</evidence>
<dbReference type="InterPro" id="IPR014001">
    <property type="entry name" value="Helicase_ATP-bd"/>
</dbReference>
<dbReference type="OMA" id="SSHTKIC"/>
<dbReference type="EnsemblMetazoa" id="SMAR011526-RA">
    <property type="protein sequence ID" value="SMAR011526-PA"/>
    <property type="gene ID" value="SMAR011526"/>
</dbReference>
<evidence type="ECO:0000259" key="12">
    <source>
        <dbReference type="PROSITE" id="PS51195"/>
    </source>
</evidence>
<dbReference type="STRING" id="126957.T1JCL2"/>
<dbReference type="Pfam" id="PF00271">
    <property type="entry name" value="Helicase_C"/>
    <property type="match status" value="1"/>
</dbReference>
<evidence type="ECO:0000313" key="14">
    <source>
        <dbReference type="Proteomes" id="UP000014500"/>
    </source>
</evidence>
<evidence type="ECO:0000256" key="9">
    <source>
        <dbReference type="PROSITE-ProRule" id="PRU00552"/>
    </source>
</evidence>
<accession>T1JCL2</accession>
<evidence type="ECO:0000256" key="7">
    <source>
        <dbReference type="ARBA" id="ARBA00023242"/>
    </source>
</evidence>
<evidence type="ECO:0000256" key="2">
    <source>
        <dbReference type="ARBA" id="ARBA00012552"/>
    </source>
</evidence>
<dbReference type="PANTHER" id="PTHR47958">
    <property type="entry name" value="ATP-DEPENDENT RNA HELICASE DBP3"/>
    <property type="match status" value="1"/>
</dbReference>
<feature type="domain" description="DEAD-box RNA helicase Q" evidence="12">
    <location>
        <begin position="47"/>
        <end position="75"/>
    </location>
</feature>
<feature type="domain" description="Helicase C-terminal" evidence="11">
    <location>
        <begin position="278"/>
        <end position="423"/>
    </location>
</feature>
<dbReference type="InterPro" id="IPR027417">
    <property type="entry name" value="P-loop_NTPase"/>
</dbReference>
<keyword evidence="6" id="KW-0067">ATP-binding</keyword>
<keyword evidence="7" id="KW-0539">Nucleus</keyword>
<comment type="subcellular location">
    <subcellularLocation>
        <location evidence="1">Nucleus</location>
    </subcellularLocation>
</comment>
<dbReference type="SMART" id="SM00490">
    <property type="entry name" value="HELICc"/>
    <property type="match status" value="1"/>
</dbReference>
<dbReference type="Pfam" id="PF00270">
    <property type="entry name" value="DEAD"/>
    <property type="match status" value="1"/>
</dbReference>
<name>T1JCL2_STRMM</name>
<dbReference type="SMART" id="SM00487">
    <property type="entry name" value="DEXDc"/>
    <property type="match status" value="1"/>
</dbReference>
<feature type="short sequence motif" description="Q motif" evidence="9">
    <location>
        <begin position="47"/>
        <end position="75"/>
    </location>
</feature>
<dbReference type="Gene3D" id="3.40.50.300">
    <property type="entry name" value="P-loop containing nucleotide triphosphate hydrolases"/>
    <property type="match status" value="2"/>
</dbReference>
<dbReference type="FunFam" id="3.40.50.300:FF:000168">
    <property type="entry name" value="DEAD-box ATP-dependent RNA helicase 56-like"/>
    <property type="match status" value="1"/>
</dbReference>
<keyword evidence="14" id="KW-1185">Reference proteome</keyword>
<dbReference type="HOGENOM" id="CLU_003041_1_0_1"/>
<organism evidence="13 14">
    <name type="scientific">Strigamia maritima</name>
    <name type="common">European centipede</name>
    <name type="synonym">Geophilus maritimus</name>
    <dbReference type="NCBI Taxonomy" id="126957"/>
    <lineage>
        <taxon>Eukaryota</taxon>
        <taxon>Metazoa</taxon>
        <taxon>Ecdysozoa</taxon>
        <taxon>Arthropoda</taxon>
        <taxon>Myriapoda</taxon>
        <taxon>Chilopoda</taxon>
        <taxon>Pleurostigmophora</taxon>
        <taxon>Geophilomorpha</taxon>
        <taxon>Linotaeniidae</taxon>
        <taxon>Strigamia</taxon>
    </lineage>
</organism>
<dbReference type="PROSITE" id="PS51192">
    <property type="entry name" value="HELICASE_ATP_BIND_1"/>
    <property type="match status" value="1"/>
</dbReference>
<dbReference type="FunFam" id="3.40.50.300:FF:000111">
    <property type="entry name" value="DEAD-box ATP-dependent RNA helicase"/>
    <property type="match status" value="1"/>
</dbReference>
<dbReference type="Proteomes" id="UP000014500">
    <property type="component" value="Unassembled WGS sequence"/>
</dbReference>
<evidence type="ECO:0000256" key="5">
    <source>
        <dbReference type="ARBA" id="ARBA00022806"/>
    </source>
</evidence>
<dbReference type="PROSITE" id="PS51195">
    <property type="entry name" value="Q_MOTIF"/>
    <property type="match status" value="1"/>
</dbReference>
<dbReference type="PROSITE" id="PS51194">
    <property type="entry name" value="HELICASE_CTER"/>
    <property type="match status" value="1"/>
</dbReference>
<dbReference type="GO" id="GO:0003724">
    <property type="term" value="F:RNA helicase activity"/>
    <property type="evidence" value="ECO:0007669"/>
    <property type="project" value="UniProtKB-EC"/>
</dbReference>
<evidence type="ECO:0000313" key="13">
    <source>
        <dbReference type="EnsemblMetazoa" id="SMAR011526-PA"/>
    </source>
</evidence>
<evidence type="ECO:0000256" key="3">
    <source>
        <dbReference type="ARBA" id="ARBA00022741"/>
    </source>
</evidence>
<dbReference type="PhylomeDB" id="T1JCL2"/>
<evidence type="ECO:0000256" key="1">
    <source>
        <dbReference type="ARBA" id="ARBA00004123"/>
    </source>
</evidence>
<dbReference type="eggNOG" id="KOG0329">
    <property type="taxonomic scope" value="Eukaryota"/>
</dbReference>
<dbReference type="EC" id="3.6.4.13" evidence="2"/>
<dbReference type="InterPro" id="IPR011545">
    <property type="entry name" value="DEAD/DEAH_box_helicase_dom"/>
</dbReference>
<evidence type="ECO:0000259" key="11">
    <source>
        <dbReference type="PROSITE" id="PS51194"/>
    </source>
</evidence>
<evidence type="ECO:0000256" key="4">
    <source>
        <dbReference type="ARBA" id="ARBA00022801"/>
    </source>
</evidence>
<feature type="domain" description="Helicase ATP-binding" evidence="10">
    <location>
        <begin position="78"/>
        <end position="250"/>
    </location>
</feature>
<evidence type="ECO:0000256" key="8">
    <source>
        <dbReference type="ARBA" id="ARBA00038213"/>
    </source>
</evidence>
<reference evidence="13" key="2">
    <citation type="submission" date="2015-02" db="UniProtKB">
        <authorList>
            <consortium name="EnsemblMetazoa"/>
        </authorList>
    </citation>
    <scope>IDENTIFICATION</scope>
</reference>
<dbReference type="CDD" id="cd17950">
    <property type="entry name" value="DEADc_DDX39"/>
    <property type="match status" value="1"/>
</dbReference>
<dbReference type="GO" id="GO:0016787">
    <property type="term" value="F:hydrolase activity"/>
    <property type="evidence" value="ECO:0007669"/>
    <property type="project" value="UniProtKB-KW"/>
</dbReference>
<dbReference type="EMBL" id="JH432065">
    <property type="status" value="NOT_ANNOTATED_CDS"/>
    <property type="molecule type" value="Genomic_DNA"/>
</dbReference>
<evidence type="ECO:0000259" key="10">
    <source>
        <dbReference type="PROSITE" id="PS51192"/>
    </source>
</evidence>
<dbReference type="GO" id="GO:0003676">
    <property type="term" value="F:nucleic acid binding"/>
    <property type="evidence" value="ECO:0007669"/>
    <property type="project" value="InterPro"/>
</dbReference>
<reference evidence="14" key="1">
    <citation type="submission" date="2011-05" db="EMBL/GenBank/DDBJ databases">
        <authorList>
            <person name="Richards S.R."/>
            <person name="Qu J."/>
            <person name="Jiang H."/>
            <person name="Jhangiani S.N."/>
            <person name="Agravi P."/>
            <person name="Goodspeed R."/>
            <person name="Gross S."/>
            <person name="Mandapat C."/>
            <person name="Jackson L."/>
            <person name="Mathew T."/>
            <person name="Pu L."/>
            <person name="Thornton R."/>
            <person name="Saada N."/>
            <person name="Wilczek-Boney K.B."/>
            <person name="Lee S."/>
            <person name="Kovar C."/>
            <person name="Wu Y."/>
            <person name="Scherer S.E."/>
            <person name="Worley K.C."/>
            <person name="Muzny D.M."/>
            <person name="Gibbs R."/>
        </authorList>
    </citation>
    <scope>NUCLEOTIDE SEQUENCE</scope>
    <source>
        <strain evidence="14">Brora</strain>
    </source>
</reference>